<dbReference type="InterPro" id="IPR029033">
    <property type="entry name" value="His_PPase_superfam"/>
</dbReference>
<dbReference type="Pfam" id="PF00300">
    <property type="entry name" value="His_Phos_1"/>
    <property type="match status" value="1"/>
</dbReference>
<dbReference type="SUPFAM" id="SSF53254">
    <property type="entry name" value="Phosphoglycerate mutase-like"/>
    <property type="match status" value="1"/>
</dbReference>
<dbReference type="EMBL" id="UINC01127341">
    <property type="protein sequence ID" value="SVD06390.1"/>
    <property type="molecule type" value="Genomic_DNA"/>
</dbReference>
<dbReference type="InterPro" id="IPR050275">
    <property type="entry name" value="PGM_Phosphatase"/>
</dbReference>
<dbReference type="CDD" id="cd07067">
    <property type="entry name" value="HP_PGM_like"/>
    <property type="match status" value="1"/>
</dbReference>
<sequence length="213" mass="24320">MRLILVRHAQSKANAEGRWQGTLDFDLSKEGQGQCEKLRERFVKEEVEPSHVYSSPLTRAHKTAEISLPAAQVHKIQDLRENDAGVFSGKTSDELSTEYSAIFEEFRRSRNFDLVPKAETRYQIRQRAETVIGFLVKGHNSKDFVIAYSHSGFLVHLIAVILGTNRVWNLRIPNTAIFDFDIDPDGWDVSNSISGDRRRFQINRFADAGHLFS</sequence>
<gene>
    <name evidence="1" type="ORF">METZ01_LOCUS359244</name>
</gene>
<dbReference type="PANTHER" id="PTHR48100">
    <property type="entry name" value="BROAD-SPECIFICITY PHOSPHATASE YOR283W-RELATED"/>
    <property type="match status" value="1"/>
</dbReference>
<accession>A0A382S918</accession>
<protein>
    <recommendedName>
        <fullName evidence="2">Histidine phosphatase family protein</fullName>
    </recommendedName>
</protein>
<evidence type="ECO:0008006" key="2">
    <source>
        <dbReference type="Google" id="ProtNLM"/>
    </source>
</evidence>
<dbReference type="PANTHER" id="PTHR48100:SF10">
    <property type="entry name" value="2-CARBOXY-D-ARABINITOL-1-PHOSPHATASE-RELATED"/>
    <property type="match status" value="1"/>
</dbReference>
<dbReference type="GO" id="GO:0016791">
    <property type="term" value="F:phosphatase activity"/>
    <property type="evidence" value="ECO:0007669"/>
    <property type="project" value="TreeGrafter"/>
</dbReference>
<dbReference type="Gene3D" id="3.40.50.1240">
    <property type="entry name" value="Phosphoglycerate mutase-like"/>
    <property type="match status" value="1"/>
</dbReference>
<evidence type="ECO:0000313" key="1">
    <source>
        <dbReference type="EMBL" id="SVD06390.1"/>
    </source>
</evidence>
<name>A0A382S918_9ZZZZ</name>
<dbReference type="InterPro" id="IPR013078">
    <property type="entry name" value="His_Pase_superF_clade-1"/>
</dbReference>
<proteinExistence type="predicted"/>
<dbReference type="AlphaFoldDB" id="A0A382S918"/>
<dbReference type="SMART" id="SM00855">
    <property type="entry name" value="PGAM"/>
    <property type="match status" value="1"/>
</dbReference>
<reference evidence="1" key="1">
    <citation type="submission" date="2018-05" db="EMBL/GenBank/DDBJ databases">
        <authorList>
            <person name="Lanie J.A."/>
            <person name="Ng W.-L."/>
            <person name="Kazmierczak K.M."/>
            <person name="Andrzejewski T.M."/>
            <person name="Davidsen T.M."/>
            <person name="Wayne K.J."/>
            <person name="Tettelin H."/>
            <person name="Glass J.I."/>
            <person name="Rusch D."/>
            <person name="Podicherti R."/>
            <person name="Tsui H.-C.T."/>
            <person name="Winkler M.E."/>
        </authorList>
    </citation>
    <scope>NUCLEOTIDE SEQUENCE</scope>
</reference>
<organism evidence="1">
    <name type="scientific">marine metagenome</name>
    <dbReference type="NCBI Taxonomy" id="408172"/>
    <lineage>
        <taxon>unclassified sequences</taxon>
        <taxon>metagenomes</taxon>
        <taxon>ecological metagenomes</taxon>
    </lineage>
</organism>